<evidence type="ECO:0000256" key="1">
    <source>
        <dbReference type="SAM" id="Phobius"/>
    </source>
</evidence>
<feature type="domain" description="Restriction endonuclease type IV Mrr" evidence="2">
    <location>
        <begin position="120"/>
        <end position="224"/>
    </location>
</feature>
<dbReference type="Proteomes" id="UP000467132">
    <property type="component" value="Unassembled WGS sequence"/>
</dbReference>
<dbReference type="GO" id="GO:0009307">
    <property type="term" value="P:DNA restriction-modification system"/>
    <property type="evidence" value="ECO:0007669"/>
    <property type="project" value="InterPro"/>
</dbReference>
<dbReference type="InterPro" id="IPR007560">
    <property type="entry name" value="Restrct_endonuc_IV_Mrr"/>
</dbReference>
<name>A0A845QW98_9CLOT</name>
<dbReference type="OrthoDB" id="1949546at2"/>
<dbReference type="InterPro" id="IPR011856">
    <property type="entry name" value="tRNA_endonuc-like_dom_sf"/>
</dbReference>
<feature type="transmembrane region" description="Helical" evidence="1">
    <location>
        <begin position="66"/>
        <end position="86"/>
    </location>
</feature>
<organism evidence="3 4">
    <name type="scientific">Senegalia massiliensis</name>
    <dbReference type="NCBI Taxonomy" id="1720316"/>
    <lineage>
        <taxon>Bacteria</taxon>
        <taxon>Bacillati</taxon>
        <taxon>Bacillota</taxon>
        <taxon>Clostridia</taxon>
        <taxon>Eubacteriales</taxon>
        <taxon>Clostridiaceae</taxon>
        <taxon>Senegalia</taxon>
    </lineage>
</organism>
<comment type="caution">
    <text evidence="3">The sequence shown here is derived from an EMBL/GenBank/DDBJ whole genome shotgun (WGS) entry which is preliminary data.</text>
</comment>
<keyword evidence="1" id="KW-0472">Membrane</keyword>
<dbReference type="AlphaFoldDB" id="A0A845QW98"/>
<reference evidence="3 4" key="1">
    <citation type="submission" date="2018-08" db="EMBL/GenBank/DDBJ databases">
        <title>Murine metabolic-syndrome-specific gut microbial biobank.</title>
        <authorList>
            <person name="Liu C."/>
        </authorList>
    </citation>
    <scope>NUCLEOTIDE SEQUENCE [LARGE SCALE GENOMIC DNA]</scope>
    <source>
        <strain evidence="3 4">583</strain>
    </source>
</reference>
<evidence type="ECO:0000259" key="2">
    <source>
        <dbReference type="Pfam" id="PF04471"/>
    </source>
</evidence>
<sequence length="333" mass="39704">MDNKISIKKLEKKLKYKVKQYKLNSFFISKSNKKKTLFARMIDRLFISIIIFIISYVVFIYKWNNIYISAFLSLTFSILIYSILNLKNKSEIKNAKKITTKKIVEEIIYNDILNKTPGEISIYFSDLFTELGFYVNDNLNDDDFYLEVYKNNLKIGINILQYSSEYGVNEETLRNFFIKINKSNLNKGIIITTSSFYEDTKKLVIKLKKYKNVELVDIKKLISIIKDTKLYPNKKEIESYILNKIENNKKSVTYYTKNILSPNKWKKYLISSFSIWIFGQFTDFYSYYIFIVLILFSLGIVCLLRKIINYIYNGNEKKPEYSYDFIYKNEDML</sequence>
<dbReference type="GO" id="GO:0003677">
    <property type="term" value="F:DNA binding"/>
    <property type="evidence" value="ECO:0007669"/>
    <property type="project" value="InterPro"/>
</dbReference>
<accession>A0A845QW98</accession>
<proteinExistence type="predicted"/>
<keyword evidence="1" id="KW-0812">Transmembrane</keyword>
<gene>
    <name evidence="3" type="ORF">D3Z33_07910</name>
</gene>
<dbReference type="GO" id="GO:0004519">
    <property type="term" value="F:endonuclease activity"/>
    <property type="evidence" value="ECO:0007669"/>
    <property type="project" value="InterPro"/>
</dbReference>
<keyword evidence="1" id="KW-1133">Transmembrane helix</keyword>
<feature type="transmembrane region" description="Helical" evidence="1">
    <location>
        <begin position="41"/>
        <end position="60"/>
    </location>
</feature>
<feature type="transmembrane region" description="Helical" evidence="1">
    <location>
        <begin position="287"/>
        <end position="308"/>
    </location>
</feature>
<dbReference type="EMBL" id="QXXA01000007">
    <property type="protein sequence ID" value="NBI06785.1"/>
    <property type="molecule type" value="Genomic_DNA"/>
</dbReference>
<dbReference type="Gene3D" id="3.40.1350.10">
    <property type="match status" value="1"/>
</dbReference>
<dbReference type="RefSeq" id="WP_160197254.1">
    <property type="nucleotide sequence ID" value="NZ_QXXA01000007.1"/>
</dbReference>
<protein>
    <recommendedName>
        <fullName evidence="2">Restriction endonuclease type IV Mrr domain-containing protein</fullName>
    </recommendedName>
</protein>
<dbReference type="Pfam" id="PF04471">
    <property type="entry name" value="Mrr_cat"/>
    <property type="match status" value="1"/>
</dbReference>
<evidence type="ECO:0000313" key="3">
    <source>
        <dbReference type="EMBL" id="NBI06785.1"/>
    </source>
</evidence>
<evidence type="ECO:0000313" key="4">
    <source>
        <dbReference type="Proteomes" id="UP000467132"/>
    </source>
</evidence>
<keyword evidence="4" id="KW-1185">Reference proteome</keyword>